<proteinExistence type="predicted"/>
<evidence type="ECO:0000256" key="2">
    <source>
        <dbReference type="ARBA" id="ARBA00022741"/>
    </source>
</evidence>
<dbReference type="Proteomes" id="UP000019265">
    <property type="component" value="Chromosome"/>
</dbReference>
<evidence type="ECO:0000256" key="1">
    <source>
        <dbReference type="ARBA" id="ARBA00022448"/>
    </source>
</evidence>
<dbReference type="Gene3D" id="3.40.50.300">
    <property type="entry name" value="P-loop containing nucleotide triphosphate hydrolases"/>
    <property type="match status" value="1"/>
</dbReference>
<keyword evidence="3 5" id="KW-0067">ATP-binding</keyword>
<evidence type="ECO:0000313" key="6">
    <source>
        <dbReference type="Proteomes" id="UP000019265"/>
    </source>
</evidence>
<dbReference type="Pfam" id="PF00005">
    <property type="entry name" value="ABC_tran"/>
    <property type="match status" value="1"/>
</dbReference>
<name>W6AAC0_9MOLU</name>
<dbReference type="STRING" id="1276257.SSABA_v1c03760"/>
<dbReference type="InterPro" id="IPR027417">
    <property type="entry name" value="P-loop_NTPase"/>
</dbReference>
<dbReference type="CDD" id="cd03230">
    <property type="entry name" value="ABC_DR_subfamily_A"/>
    <property type="match status" value="1"/>
</dbReference>
<dbReference type="AlphaFoldDB" id="W6AAC0"/>
<dbReference type="SUPFAM" id="SSF52540">
    <property type="entry name" value="P-loop containing nucleoside triphosphate hydrolases"/>
    <property type="match status" value="1"/>
</dbReference>
<organism evidence="5 6">
    <name type="scientific">Spiroplasma sabaudiense Ar-1343</name>
    <dbReference type="NCBI Taxonomy" id="1276257"/>
    <lineage>
        <taxon>Bacteria</taxon>
        <taxon>Bacillati</taxon>
        <taxon>Mycoplasmatota</taxon>
        <taxon>Mollicutes</taxon>
        <taxon>Entomoplasmatales</taxon>
        <taxon>Spiroplasmataceae</taxon>
        <taxon>Spiroplasma</taxon>
    </lineage>
</organism>
<protein>
    <submittedName>
        <fullName evidence="5">ABC transporter ATP-binding protein</fullName>
    </submittedName>
</protein>
<dbReference type="PATRIC" id="fig|1276257.3.peg.384"/>
<dbReference type="OrthoDB" id="9779029at2"/>
<dbReference type="PANTHER" id="PTHR42939">
    <property type="entry name" value="ABC TRANSPORTER ATP-BINDING PROTEIN ALBC-RELATED"/>
    <property type="match status" value="1"/>
</dbReference>
<dbReference type="SMART" id="SM00382">
    <property type="entry name" value="AAA"/>
    <property type="match status" value="1"/>
</dbReference>
<feature type="domain" description="ABC transporter" evidence="4">
    <location>
        <begin position="2"/>
        <end position="230"/>
    </location>
</feature>
<dbReference type="KEGG" id="ssab:SSABA_v1c03760"/>
<dbReference type="PANTHER" id="PTHR42939:SF1">
    <property type="entry name" value="ABC TRANSPORTER ATP-BINDING PROTEIN ALBC-RELATED"/>
    <property type="match status" value="1"/>
</dbReference>
<evidence type="ECO:0000256" key="3">
    <source>
        <dbReference type="ARBA" id="ARBA00022840"/>
    </source>
</evidence>
<dbReference type="eggNOG" id="COG1131">
    <property type="taxonomic scope" value="Bacteria"/>
</dbReference>
<keyword evidence="2" id="KW-0547">Nucleotide-binding</keyword>
<dbReference type="InterPro" id="IPR051782">
    <property type="entry name" value="ABC_Transporter_VariousFunc"/>
</dbReference>
<dbReference type="EMBL" id="CP006934">
    <property type="protein sequence ID" value="AHI53785.1"/>
    <property type="molecule type" value="Genomic_DNA"/>
</dbReference>
<dbReference type="InterPro" id="IPR003439">
    <property type="entry name" value="ABC_transporter-like_ATP-bd"/>
</dbReference>
<sequence>MLKIIDVSKNFKTGDGIKNFSLEIKPKDIIGLVGDNGSGKSTLLKSVFNEYKKDSGEVLLNDESIYQNQNLAKICFFPDQSVYPKDISISKFAIYDAQLCGMDSKEAQERLEMLLEKFDLIEYKDKTFFELSAGMQKRAFLVICLVTQPDYIFLDEPTANLDVSTRIEFHKILKLLAQEGVGILITSHMINELEEIINHLVIIEKGATRYNKPFVSKKDSIEAIYKKVTNVKVEKDYSNIYTKNK</sequence>
<reference evidence="5 6" key="1">
    <citation type="journal article" date="2014" name="Genome Biol. Evol.">
        <title>Molecular evolution of the substrate utilization strategies and putative virulence factors in mosquito-associated Spiroplasma species.</title>
        <authorList>
            <person name="Chang T.H."/>
            <person name="Lo W.S."/>
            <person name="Ku C."/>
            <person name="Chen L.L."/>
            <person name="Kuo C.H."/>
        </authorList>
    </citation>
    <scope>NUCLEOTIDE SEQUENCE [LARGE SCALE GENOMIC DNA]</scope>
    <source>
        <strain evidence="5">Ar-1343</strain>
    </source>
</reference>
<dbReference type="InterPro" id="IPR017871">
    <property type="entry name" value="ABC_transporter-like_CS"/>
</dbReference>
<dbReference type="GO" id="GO:0016887">
    <property type="term" value="F:ATP hydrolysis activity"/>
    <property type="evidence" value="ECO:0007669"/>
    <property type="project" value="InterPro"/>
</dbReference>
<dbReference type="PROSITE" id="PS50893">
    <property type="entry name" value="ABC_TRANSPORTER_2"/>
    <property type="match status" value="1"/>
</dbReference>
<keyword evidence="1" id="KW-0813">Transport</keyword>
<dbReference type="HOGENOM" id="CLU_000604_1_2_14"/>
<accession>W6AAC0</accession>
<dbReference type="GO" id="GO:0005524">
    <property type="term" value="F:ATP binding"/>
    <property type="evidence" value="ECO:0007669"/>
    <property type="project" value="UniProtKB-KW"/>
</dbReference>
<evidence type="ECO:0000313" key="5">
    <source>
        <dbReference type="EMBL" id="AHI53785.1"/>
    </source>
</evidence>
<dbReference type="RefSeq" id="WP_025250922.1">
    <property type="nucleotide sequence ID" value="NZ_CP006934.1"/>
</dbReference>
<dbReference type="PROSITE" id="PS00211">
    <property type="entry name" value="ABC_TRANSPORTER_1"/>
    <property type="match status" value="1"/>
</dbReference>
<evidence type="ECO:0000259" key="4">
    <source>
        <dbReference type="PROSITE" id="PS50893"/>
    </source>
</evidence>
<keyword evidence="6" id="KW-1185">Reference proteome</keyword>
<gene>
    <name evidence="5" type="ORF">SSABA_v1c03760</name>
</gene>
<dbReference type="InterPro" id="IPR003593">
    <property type="entry name" value="AAA+_ATPase"/>
</dbReference>